<feature type="transmembrane region" description="Helical" evidence="7">
    <location>
        <begin position="365"/>
        <end position="385"/>
    </location>
</feature>
<feature type="transmembrane region" description="Helical" evidence="7">
    <location>
        <begin position="157"/>
        <end position="178"/>
    </location>
</feature>
<feature type="transmembrane region" description="Helical" evidence="7">
    <location>
        <begin position="392"/>
        <end position="410"/>
    </location>
</feature>
<dbReference type="AlphaFoldDB" id="A0AA40ELD1"/>
<feature type="region of interest" description="Disordered" evidence="6">
    <location>
        <begin position="1"/>
        <end position="23"/>
    </location>
</feature>
<evidence type="ECO:0000256" key="2">
    <source>
        <dbReference type="ARBA" id="ARBA00022448"/>
    </source>
</evidence>
<dbReference type="GO" id="GO:0016020">
    <property type="term" value="C:membrane"/>
    <property type="evidence" value="ECO:0007669"/>
    <property type="project" value="UniProtKB-SubCell"/>
</dbReference>
<feature type="transmembrane region" description="Helical" evidence="7">
    <location>
        <begin position="416"/>
        <end position="438"/>
    </location>
</feature>
<dbReference type="FunFam" id="1.20.1250.20:FF:000018">
    <property type="entry name" value="MFS transporter permease"/>
    <property type="match status" value="1"/>
</dbReference>
<feature type="transmembrane region" description="Helical" evidence="7">
    <location>
        <begin position="483"/>
        <end position="503"/>
    </location>
</feature>
<evidence type="ECO:0000313" key="10">
    <source>
        <dbReference type="Proteomes" id="UP001172155"/>
    </source>
</evidence>
<dbReference type="PROSITE" id="PS50850">
    <property type="entry name" value="MFS"/>
    <property type="match status" value="1"/>
</dbReference>
<feature type="transmembrane region" description="Helical" evidence="7">
    <location>
        <begin position="323"/>
        <end position="345"/>
    </location>
</feature>
<evidence type="ECO:0000256" key="4">
    <source>
        <dbReference type="ARBA" id="ARBA00022989"/>
    </source>
</evidence>
<evidence type="ECO:0000313" key="9">
    <source>
        <dbReference type="EMBL" id="KAK0741477.1"/>
    </source>
</evidence>
<dbReference type="EMBL" id="JAUKUD010000006">
    <property type="protein sequence ID" value="KAK0741477.1"/>
    <property type="molecule type" value="Genomic_DNA"/>
</dbReference>
<evidence type="ECO:0000259" key="8">
    <source>
        <dbReference type="PROSITE" id="PS50850"/>
    </source>
</evidence>
<keyword evidence="3 7" id="KW-0812">Transmembrane</keyword>
<name>A0AA40ELD1_9PEZI</name>
<evidence type="ECO:0000256" key="3">
    <source>
        <dbReference type="ARBA" id="ARBA00022692"/>
    </source>
</evidence>
<evidence type="ECO:0000256" key="5">
    <source>
        <dbReference type="ARBA" id="ARBA00023136"/>
    </source>
</evidence>
<dbReference type="Gene3D" id="1.20.1250.20">
    <property type="entry name" value="MFS general substrate transporter like domains"/>
    <property type="match status" value="2"/>
</dbReference>
<proteinExistence type="predicted"/>
<evidence type="ECO:0000256" key="1">
    <source>
        <dbReference type="ARBA" id="ARBA00004141"/>
    </source>
</evidence>
<gene>
    <name evidence="9" type="ORF">B0T18DRAFT_482929</name>
</gene>
<dbReference type="SUPFAM" id="SSF103473">
    <property type="entry name" value="MFS general substrate transporter"/>
    <property type="match status" value="1"/>
</dbReference>
<comment type="caution">
    <text evidence="9">The sequence shown here is derived from an EMBL/GenBank/DDBJ whole genome shotgun (WGS) entry which is preliminary data.</text>
</comment>
<dbReference type="PANTHER" id="PTHR43791:SF48">
    <property type="entry name" value="TRANSPORTER, PUTATIVE (AFU_ORTHOLOGUE AFUA_4G01000)-RELATED"/>
    <property type="match status" value="1"/>
</dbReference>
<evidence type="ECO:0000256" key="7">
    <source>
        <dbReference type="SAM" id="Phobius"/>
    </source>
</evidence>
<sequence>MRKVLERAQPVARDLPPAPKTATLSSASTRCLTKYGATGSMDTEYGLEIRADIDQNHDGDRMSGSMEQNASIETIDRAAEHHLRTKIDLRLVPIMCMLYLFCFIDRANVGNAKIAGLDRDLGMKGYDYNMILTSFYITFILSEIPALLLCKRIGPRLFLPLSTVLFGICSIATAFVTNTLQACIVRALLGIFEAGMLPGIAYALSRWYTRAELAFRLSLYIVTAPIAGAFGGLLASAILTLPHFGTLTSWRMIFAIEGLLTIVAGLLALLLLTDRPSTAPWLTPSEKALCSLRLLRERPTGPRTLLDAPTPSKFLRGSLLNPLTLSVALVFLLDAVTVQALAFFLPTVVKSLFPPSTSQTTLQLLTVPPYLAGAAATVLLPLLSWRLDHRQGLFLIPAALVVTGYAMFVFSRDTSVRYAAAFLAAGSFALGPLTNAQVCANCVSDTAKNAGLAVNGMMAAVGGLVGTWAFLPWDAPGYAVGNGLNLGTGAGIFVVSAGTWWWMGWDNGRREREEEEAGRGEWFRGLSAEEREGLEWRHPGFRWKP</sequence>
<dbReference type="InterPro" id="IPR020846">
    <property type="entry name" value="MFS_dom"/>
</dbReference>
<dbReference type="Proteomes" id="UP001172155">
    <property type="component" value="Unassembled WGS sequence"/>
</dbReference>
<keyword evidence="5 7" id="KW-0472">Membrane</keyword>
<keyword evidence="2" id="KW-0813">Transport</keyword>
<comment type="subcellular location">
    <subcellularLocation>
        <location evidence="1">Membrane</location>
        <topology evidence="1">Multi-pass membrane protein</topology>
    </subcellularLocation>
</comment>
<evidence type="ECO:0000256" key="6">
    <source>
        <dbReference type="SAM" id="MobiDB-lite"/>
    </source>
</evidence>
<dbReference type="InterPro" id="IPR036259">
    <property type="entry name" value="MFS_trans_sf"/>
</dbReference>
<organism evidence="9 10">
    <name type="scientific">Schizothecium vesticola</name>
    <dbReference type="NCBI Taxonomy" id="314040"/>
    <lineage>
        <taxon>Eukaryota</taxon>
        <taxon>Fungi</taxon>
        <taxon>Dikarya</taxon>
        <taxon>Ascomycota</taxon>
        <taxon>Pezizomycotina</taxon>
        <taxon>Sordariomycetes</taxon>
        <taxon>Sordariomycetidae</taxon>
        <taxon>Sordariales</taxon>
        <taxon>Schizotheciaceae</taxon>
        <taxon>Schizothecium</taxon>
    </lineage>
</organism>
<protein>
    <submittedName>
        <fullName evidence="9">Major facilitator superfamily domain-containing protein</fullName>
    </submittedName>
</protein>
<feature type="transmembrane region" description="Helical" evidence="7">
    <location>
        <begin position="252"/>
        <end position="272"/>
    </location>
</feature>
<reference evidence="9" key="1">
    <citation type="submission" date="2023-06" db="EMBL/GenBank/DDBJ databases">
        <title>Genome-scale phylogeny and comparative genomics of the fungal order Sordariales.</title>
        <authorList>
            <consortium name="Lawrence Berkeley National Laboratory"/>
            <person name="Hensen N."/>
            <person name="Bonometti L."/>
            <person name="Westerberg I."/>
            <person name="Brannstrom I.O."/>
            <person name="Guillou S."/>
            <person name="Cros-Aarteil S."/>
            <person name="Calhoun S."/>
            <person name="Haridas S."/>
            <person name="Kuo A."/>
            <person name="Mondo S."/>
            <person name="Pangilinan J."/>
            <person name="Riley R."/>
            <person name="LaButti K."/>
            <person name="Andreopoulos B."/>
            <person name="Lipzen A."/>
            <person name="Chen C."/>
            <person name="Yanf M."/>
            <person name="Daum C."/>
            <person name="Ng V."/>
            <person name="Clum A."/>
            <person name="Steindorff A."/>
            <person name="Ohm R."/>
            <person name="Martin F."/>
            <person name="Silar P."/>
            <person name="Natvig D."/>
            <person name="Lalanne C."/>
            <person name="Gautier V."/>
            <person name="Ament-velasquez S.L."/>
            <person name="Kruys A."/>
            <person name="Hutchinson M.I."/>
            <person name="Powell A.J."/>
            <person name="Barry K."/>
            <person name="Miller A.N."/>
            <person name="Grigoriev I.V."/>
            <person name="Debuchy R."/>
            <person name="Gladieux P."/>
            <person name="Thoren M.H."/>
            <person name="Johannesson H."/>
        </authorList>
    </citation>
    <scope>NUCLEOTIDE SEQUENCE</scope>
    <source>
        <strain evidence="9">SMH3187-1</strain>
    </source>
</reference>
<feature type="transmembrane region" description="Helical" evidence="7">
    <location>
        <begin position="184"/>
        <end position="205"/>
    </location>
</feature>
<dbReference type="GO" id="GO:0022857">
    <property type="term" value="F:transmembrane transporter activity"/>
    <property type="evidence" value="ECO:0007669"/>
    <property type="project" value="InterPro"/>
</dbReference>
<dbReference type="Pfam" id="PF07690">
    <property type="entry name" value="MFS_1"/>
    <property type="match status" value="1"/>
</dbReference>
<feature type="transmembrane region" description="Helical" evidence="7">
    <location>
        <begin position="91"/>
        <end position="109"/>
    </location>
</feature>
<keyword evidence="4 7" id="KW-1133">Transmembrane helix</keyword>
<feature type="transmembrane region" description="Helical" evidence="7">
    <location>
        <begin position="217"/>
        <end position="240"/>
    </location>
</feature>
<keyword evidence="10" id="KW-1185">Reference proteome</keyword>
<feature type="transmembrane region" description="Helical" evidence="7">
    <location>
        <begin position="129"/>
        <end position="150"/>
    </location>
</feature>
<dbReference type="PANTHER" id="PTHR43791">
    <property type="entry name" value="PERMEASE-RELATED"/>
    <property type="match status" value="1"/>
</dbReference>
<accession>A0AA40ELD1</accession>
<feature type="transmembrane region" description="Helical" evidence="7">
    <location>
        <begin position="450"/>
        <end position="471"/>
    </location>
</feature>
<dbReference type="InterPro" id="IPR011701">
    <property type="entry name" value="MFS"/>
</dbReference>
<feature type="domain" description="Major facilitator superfamily (MFS) profile" evidence="8">
    <location>
        <begin position="91"/>
        <end position="508"/>
    </location>
</feature>